<dbReference type="RefSeq" id="WP_284252017.1">
    <property type="nucleotide sequence ID" value="NZ_BAAAQO010000004.1"/>
</dbReference>
<reference evidence="2" key="3">
    <citation type="submission" date="2023-02" db="EMBL/GenBank/DDBJ databases">
        <authorList>
            <person name="Sun Q."/>
            <person name="Mori K."/>
        </authorList>
    </citation>
    <scope>NUCLEOTIDE SEQUENCE</scope>
    <source>
        <strain evidence="2">NBRC 108894</strain>
    </source>
</reference>
<keyword evidence="1" id="KW-0812">Transmembrane</keyword>
<gene>
    <name evidence="2" type="ORF">GCM10025881_01130</name>
    <name evidence="3" type="ORF">GCM10025881_40140</name>
</gene>
<protein>
    <submittedName>
        <fullName evidence="2">Uncharacterized protein</fullName>
    </submittedName>
</protein>
<reference evidence="4" key="2">
    <citation type="journal article" date="2019" name="Int. J. Syst. Evol. Microbiol.">
        <title>The Global Catalogue of Microorganisms (GCM) 10K type strain sequencing project: providing services to taxonomists for standard genome sequencing and annotation.</title>
        <authorList>
            <consortium name="The Broad Institute Genomics Platform"/>
            <consortium name="The Broad Institute Genome Sequencing Center for Infectious Disease"/>
            <person name="Wu L."/>
            <person name="Ma J."/>
        </authorList>
    </citation>
    <scope>NUCLEOTIDE SEQUENCE [LARGE SCALE GENOMIC DNA]</scope>
    <source>
        <strain evidence="4">NBRC 108894</strain>
    </source>
</reference>
<accession>A0ABQ6K1Q2</accession>
<proteinExistence type="predicted"/>
<keyword evidence="1" id="KW-1133">Transmembrane helix</keyword>
<evidence type="ECO:0000313" key="4">
    <source>
        <dbReference type="Proteomes" id="UP001157034"/>
    </source>
</evidence>
<sequence length="55" mass="5345">MTDPGYSSTDFAASILTAATGALPYIGGGVAAGVVVFAVTFGIRKGIGALRAVGK</sequence>
<keyword evidence="4" id="KW-1185">Reference proteome</keyword>
<organism evidence="2 4">
    <name type="scientific">Pseudolysinimonas kribbensis</name>
    <dbReference type="NCBI Taxonomy" id="433641"/>
    <lineage>
        <taxon>Bacteria</taxon>
        <taxon>Bacillati</taxon>
        <taxon>Actinomycetota</taxon>
        <taxon>Actinomycetes</taxon>
        <taxon>Micrococcales</taxon>
        <taxon>Microbacteriaceae</taxon>
        <taxon>Pseudolysinimonas</taxon>
    </lineage>
</organism>
<evidence type="ECO:0000313" key="2">
    <source>
        <dbReference type="EMBL" id="GMA93289.1"/>
    </source>
</evidence>
<evidence type="ECO:0000256" key="1">
    <source>
        <dbReference type="SAM" id="Phobius"/>
    </source>
</evidence>
<dbReference type="EMBL" id="BSVB01000001">
    <property type="protein sequence ID" value="GMA93289.1"/>
    <property type="molecule type" value="Genomic_DNA"/>
</dbReference>
<evidence type="ECO:0000313" key="3">
    <source>
        <dbReference type="EMBL" id="GMA97190.1"/>
    </source>
</evidence>
<comment type="caution">
    <text evidence="2">The sequence shown here is derived from an EMBL/GenBank/DDBJ whole genome shotgun (WGS) entry which is preliminary data.</text>
</comment>
<reference evidence="2" key="1">
    <citation type="journal article" date="2014" name="Int. J. Syst. Evol. Microbiol.">
        <title>Complete genome of a new Firmicutes species belonging to the dominant human colonic microbiota ('Ruminococcus bicirculans') reveals two chromosomes and a selective capacity to utilize plant glucans.</title>
        <authorList>
            <consortium name="NISC Comparative Sequencing Program"/>
            <person name="Wegmann U."/>
            <person name="Louis P."/>
            <person name="Goesmann A."/>
            <person name="Henrissat B."/>
            <person name="Duncan S.H."/>
            <person name="Flint H.J."/>
        </authorList>
    </citation>
    <scope>NUCLEOTIDE SEQUENCE</scope>
    <source>
        <strain evidence="2">NBRC 108894</strain>
    </source>
</reference>
<dbReference type="Proteomes" id="UP001157034">
    <property type="component" value="Unassembled WGS sequence"/>
</dbReference>
<feature type="transmembrane region" description="Helical" evidence="1">
    <location>
        <begin position="22"/>
        <end position="43"/>
    </location>
</feature>
<dbReference type="EMBL" id="BSVB01000001">
    <property type="protein sequence ID" value="GMA97190.1"/>
    <property type="molecule type" value="Genomic_DNA"/>
</dbReference>
<keyword evidence="1" id="KW-0472">Membrane</keyword>
<name>A0ABQ6K1Q2_9MICO</name>